<name>A0A433DAS9_9FUNG</name>
<dbReference type="Proteomes" id="UP000268093">
    <property type="component" value="Unassembled WGS sequence"/>
</dbReference>
<sequence length="69" mass="7194">MLVGNDVGGVFFPGSWDQLVIGHAPRACYSHNFCIDYEAPQENIAPRVVSGKAPQCSPIGGDGGNSCAD</sequence>
<evidence type="ECO:0000313" key="2">
    <source>
        <dbReference type="Proteomes" id="UP000268093"/>
    </source>
</evidence>
<keyword evidence="2" id="KW-1185">Reference proteome</keyword>
<organism evidence="1 2">
    <name type="scientific">Jimgerdemannia flammicorona</name>
    <dbReference type="NCBI Taxonomy" id="994334"/>
    <lineage>
        <taxon>Eukaryota</taxon>
        <taxon>Fungi</taxon>
        <taxon>Fungi incertae sedis</taxon>
        <taxon>Mucoromycota</taxon>
        <taxon>Mucoromycotina</taxon>
        <taxon>Endogonomycetes</taxon>
        <taxon>Endogonales</taxon>
        <taxon>Endogonaceae</taxon>
        <taxon>Jimgerdemannia</taxon>
    </lineage>
</organism>
<evidence type="ECO:0000313" key="1">
    <source>
        <dbReference type="EMBL" id="RUP47941.1"/>
    </source>
</evidence>
<protein>
    <submittedName>
        <fullName evidence="1">Uncharacterized protein</fullName>
    </submittedName>
</protein>
<dbReference type="EMBL" id="RBNI01003911">
    <property type="protein sequence ID" value="RUP47941.1"/>
    <property type="molecule type" value="Genomic_DNA"/>
</dbReference>
<comment type="caution">
    <text evidence="1">The sequence shown here is derived from an EMBL/GenBank/DDBJ whole genome shotgun (WGS) entry which is preliminary data.</text>
</comment>
<dbReference type="AlphaFoldDB" id="A0A433DAS9"/>
<proteinExistence type="predicted"/>
<gene>
    <name evidence="1" type="ORF">BC936DRAFT_145152</name>
</gene>
<accession>A0A433DAS9</accession>
<reference evidence="1 2" key="1">
    <citation type="journal article" date="2018" name="New Phytol.">
        <title>Phylogenomics of Endogonaceae and evolution of mycorrhizas within Mucoromycota.</title>
        <authorList>
            <person name="Chang Y."/>
            <person name="Desiro A."/>
            <person name="Na H."/>
            <person name="Sandor L."/>
            <person name="Lipzen A."/>
            <person name="Clum A."/>
            <person name="Barry K."/>
            <person name="Grigoriev I.V."/>
            <person name="Martin F.M."/>
            <person name="Stajich J.E."/>
            <person name="Smith M.E."/>
            <person name="Bonito G."/>
            <person name="Spatafora J.W."/>
        </authorList>
    </citation>
    <scope>NUCLEOTIDE SEQUENCE [LARGE SCALE GENOMIC DNA]</scope>
    <source>
        <strain evidence="1 2">GMNB39</strain>
    </source>
</reference>